<evidence type="ECO:0000313" key="2">
    <source>
        <dbReference type="Proteomes" id="UP000574390"/>
    </source>
</evidence>
<sequence>ELLSSPSPLRALVAAKSGHCPEGTAPNLGDFEVEVTRGLQGHQQARVTARAADGTMFARMDSARPLAQYKSVFLSEEFSFGNLGVVPILGCFHSVAGEYAKKSVNSLYDELDLKYPASGSDGIFFCRGRGELVFGMGLHVNLKDVRIDGAHCGFKMVETAATKARRLVAARPSAYSRPAAGSSRKRSLSVGAVKESKRRKNSILGAVPIGEFATATNWQVPDSLRVRIVRGDKSGGLRCTVKAVGSGALPEVELEEVDGCLQAIKKHHYPVAEISMTTMFETRSFSWDSLRVCPEGDGGWSLLLLATPPMLSVTLPLRKISPA</sequence>
<feature type="non-terminal residue" evidence="1">
    <location>
        <position position="1"/>
    </location>
</feature>
<dbReference type="EMBL" id="JABANM010008109">
    <property type="protein sequence ID" value="KAF4743166.1"/>
    <property type="molecule type" value="Genomic_DNA"/>
</dbReference>
<dbReference type="AlphaFoldDB" id="A0A7J6TFI4"/>
<proteinExistence type="predicted"/>
<comment type="caution">
    <text evidence="1">The sequence shown here is derived from an EMBL/GenBank/DDBJ whole genome shotgun (WGS) entry which is preliminary data.</text>
</comment>
<accession>A0A7J6TFI4</accession>
<reference evidence="1 2" key="1">
    <citation type="submission" date="2020-04" db="EMBL/GenBank/DDBJ databases">
        <title>Perkinsus olseni comparative genomics.</title>
        <authorList>
            <person name="Bogema D.R."/>
        </authorList>
    </citation>
    <scope>NUCLEOTIDE SEQUENCE [LARGE SCALE GENOMIC DNA]</scope>
    <source>
        <strain evidence="1">ATCC PRA-205</strain>
    </source>
</reference>
<dbReference type="Proteomes" id="UP000574390">
    <property type="component" value="Unassembled WGS sequence"/>
</dbReference>
<gene>
    <name evidence="1" type="ORF">FOZ62_003633</name>
</gene>
<organism evidence="1 2">
    <name type="scientific">Perkinsus olseni</name>
    <name type="common">Perkinsus atlanticus</name>
    <dbReference type="NCBI Taxonomy" id="32597"/>
    <lineage>
        <taxon>Eukaryota</taxon>
        <taxon>Sar</taxon>
        <taxon>Alveolata</taxon>
        <taxon>Perkinsozoa</taxon>
        <taxon>Perkinsea</taxon>
        <taxon>Perkinsida</taxon>
        <taxon>Perkinsidae</taxon>
        <taxon>Perkinsus</taxon>
    </lineage>
</organism>
<name>A0A7J6TFI4_PEROL</name>
<protein>
    <submittedName>
        <fullName evidence="1">Uncharacterized protein</fullName>
    </submittedName>
</protein>
<evidence type="ECO:0000313" key="1">
    <source>
        <dbReference type="EMBL" id="KAF4743166.1"/>
    </source>
</evidence>